<feature type="transmembrane region" description="Helical" evidence="2">
    <location>
        <begin position="303"/>
        <end position="320"/>
    </location>
</feature>
<dbReference type="RefSeq" id="XP_005837999.1">
    <property type="nucleotide sequence ID" value="XM_005837942.1"/>
</dbReference>
<dbReference type="HOGENOM" id="CLU_687835_0_0_1"/>
<keyword evidence="2" id="KW-0812">Transmembrane</keyword>
<evidence type="ECO:0000313" key="6">
    <source>
        <dbReference type="Proteomes" id="UP000011087"/>
    </source>
</evidence>
<dbReference type="KEGG" id="gtt:GUITHDRAFT_103606"/>
<dbReference type="Proteomes" id="UP000011087">
    <property type="component" value="Unassembled WGS sequence"/>
</dbReference>
<dbReference type="EMBL" id="JH992977">
    <property type="protein sequence ID" value="EKX51019.1"/>
    <property type="molecule type" value="Genomic_DNA"/>
</dbReference>
<feature type="signal peptide" evidence="3">
    <location>
        <begin position="1"/>
        <end position="23"/>
    </location>
</feature>
<feature type="transmembrane region" description="Helical" evidence="2">
    <location>
        <begin position="243"/>
        <end position="272"/>
    </location>
</feature>
<keyword evidence="2" id="KW-1133">Transmembrane helix</keyword>
<keyword evidence="2" id="KW-0472">Membrane</keyword>
<keyword evidence="6" id="KW-1185">Reference proteome</keyword>
<name>L1JRT3_GUITC</name>
<dbReference type="AlphaFoldDB" id="L1JRT3"/>
<evidence type="ECO:0008006" key="7">
    <source>
        <dbReference type="Google" id="ProtNLM"/>
    </source>
</evidence>
<dbReference type="EnsemblProtists" id="EKX51019">
    <property type="protein sequence ID" value="EKX51019"/>
    <property type="gene ID" value="GUITHDRAFT_103606"/>
</dbReference>
<evidence type="ECO:0000256" key="2">
    <source>
        <dbReference type="SAM" id="Phobius"/>
    </source>
</evidence>
<protein>
    <recommendedName>
        <fullName evidence="7">TRP C-terminal domain-containing protein</fullName>
    </recommendedName>
</protein>
<gene>
    <name evidence="4" type="ORF">GUITHDRAFT_103606</name>
</gene>
<feature type="transmembrane region" description="Helical" evidence="2">
    <location>
        <begin position="146"/>
        <end position="169"/>
    </location>
</feature>
<feature type="transmembrane region" description="Helical" evidence="2">
    <location>
        <begin position="211"/>
        <end position="231"/>
    </location>
</feature>
<feature type="region of interest" description="Disordered" evidence="1">
    <location>
        <begin position="33"/>
        <end position="56"/>
    </location>
</feature>
<reference evidence="6" key="2">
    <citation type="submission" date="2012-11" db="EMBL/GenBank/DDBJ databases">
        <authorList>
            <person name="Kuo A."/>
            <person name="Curtis B.A."/>
            <person name="Tanifuji G."/>
            <person name="Burki F."/>
            <person name="Gruber A."/>
            <person name="Irimia M."/>
            <person name="Maruyama S."/>
            <person name="Arias M.C."/>
            <person name="Ball S.G."/>
            <person name="Gile G.H."/>
            <person name="Hirakawa Y."/>
            <person name="Hopkins J.F."/>
            <person name="Rensing S.A."/>
            <person name="Schmutz J."/>
            <person name="Symeonidi A."/>
            <person name="Elias M."/>
            <person name="Eveleigh R.J."/>
            <person name="Herman E.K."/>
            <person name="Klute M.J."/>
            <person name="Nakayama T."/>
            <person name="Obornik M."/>
            <person name="Reyes-Prieto A."/>
            <person name="Armbrust E.V."/>
            <person name="Aves S.J."/>
            <person name="Beiko R.G."/>
            <person name="Coutinho P."/>
            <person name="Dacks J.B."/>
            <person name="Durnford D.G."/>
            <person name="Fast N.M."/>
            <person name="Green B.R."/>
            <person name="Grisdale C."/>
            <person name="Hempe F."/>
            <person name="Henrissat B."/>
            <person name="Hoppner M.P."/>
            <person name="Ishida K.-I."/>
            <person name="Kim E."/>
            <person name="Koreny L."/>
            <person name="Kroth P.G."/>
            <person name="Liu Y."/>
            <person name="Malik S.-B."/>
            <person name="Maier U.G."/>
            <person name="McRose D."/>
            <person name="Mock T."/>
            <person name="Neilson J.A."/>
            <person name="Onodera N.T."/>
            <person name="Poole A.M."/>
            <person name="Pritham E.J."/>
            <person name="Richards T.A."/>
            <person name="Rocap G."/>
            <person name="Roy S.W."/>
            <person name="Sarai C."/>
            <person name="Schaack S."/>
            <person name="Shirato S."/>
            <person name="Slamovits C.H."/>
            <person name="Spencer D.F."/>
            <person name="Suzuki S."/>
            <person name="Worden A.Z."/>
            <person name="Zauner S."/>
            <person name="Barry K."/>
            <person name="Bell C."/>
            <person name="Bharti A.K."/>
            <person name="Crow J.A."/>
            <person name="Grimwood J."/>
            <person name="Kramer R."/>
            <person name="Lindquist E."/>
            <person name="Lucas S."/>
            <person name="Salamov A."/>
            <person name="McFadden G.I."/>
            <person name="Lane C.E."/>
            <person name="Keeling P.J."/>
            <person name="Gray M.W."/>
            <person name="Grigoriev I.V."/>
            <person name="Archibald J.M."/>
        </authorList>
    </citation>
    <scope>NUCLEOTIDE SEQUENCE</scope>
    <source>
        <strain evidence="6">CCMP2712</strain>
    </source>
</reference>
<feature type="region of interest" description="Disordered" evidence="1">
    <location>
        <begin position="380"/>
        <end position="401"/>
    </location>
</feature>
<dbReference type="PaxDb" id="55529-EKX51019"/>
<feature type="chain" id="PRO_5008771683" description="TRP C-terminal domain-containing protein" evidence="3">
    <location>
        <begin position="24"/>
        <end position="401"/>
    </location>
</feature>
<accession>L1JRT3</accession>
<evidence type="ECO:0000256" key="3">
    <source>
        <dbReference type="SAM" id="SignalP"/>
    </source>
</evidence>
<evidence type="ECO:0000313" key="5">
    <source>
        <dbReference type="EnsemblProtists" id="EKX51019"/>
    </source>
</evidence>
<dbReference type="GeneID" id="17307670"/>
<keyword evidence="3" id="KW-0732">Signal</keyword>
<feature type="transmembrane region" description="Helical" evidence="2">
    <location>
        <begin position="279"/>
        <end position="297"/>
    </location>
</feature>
<dbReference type="OrthoDB" id="10562709at2759"/>
<feature type="compositionally biased region" description="Low complexity" evidence="1">
    <location>
        <begin position="36"/>
        <end position="56"/>
    </location>
</feature>
<evidence type="ECO:0000313" key="4">
    <source>
        <dbReference type="EMBL" id="EKX51019.1"/>
    </source>
</evidence>
<sequence>MRVSSSFALALTLLLVLSPATVASRVLLQEGEEATGEAAPAAEGEATATESEESQGAGDVCLTADFPLEFRSPVQFNVKDGFGPFKDGSLDLQCDCAGYTCKCSGTEENCDAYSVLWFYGLAYSHQFGSFFYDMPEYERKYHLESMIFWTVLGTILFWLGLLTIIYMELKAVSITRERDERRRLVQLRAMERSSKIVDLEKKEMLVMSPRAYITIAGAILLFVGLFFQLIPFCHLLRELGIPVAFHGFCILFVFVNALVLSASIVLLVLGVLWSCTRGFAALVLIVVAIAGDLMIFGGIAYCLVWMIVAGAVLYLYFSFLPELYKDYRDLSDPNNGRYPVWLQDAGNFELETDLEKITSSFHAAGKDFVDDISNNPVGSGLKDAGAKAQEAVNKMSGQEKA</sequence>
<organism evidence="4">
    <name type="scientific">Guillardia theta (strain CCMP2712)</name>
    <name type="common">Cryptophyte</name>
    <dbReference type="NCBI Taxonomy" id="905079"/>
    <lineage>
        <taxon>Eukaryota</taxon>
        <taxon>Cryptophyceae</taxon>
        <taxon>Pyrenomonadales</taxon>
        <taxon>Geminigeraceae</taxon>
        <taxon>Guillardia</taxon>
    </lineage>
</organism>
<reference evidence="5" key="3">
    <citation type="submission" date="2015-06" db="UniProtKB">
        <authorList>
            <consortium name="EnsemblProtists"/>
        </authorList>
    </citation>
    <scope>IDENTIFICATION</scope>
</reference>
<proteinExistence type="predicted"/>
<evidence type="ECO:0000256" key="1">
    <source>
        <dbReference type="SAM" id="MobiDB-lite"/>
    </source>
</evidence>
<reference evidence="4 6" key="1">
    <citation type="journal article" date="2012" name="Nature">
        <title>Algal genomes reveal evolutionary mosaicism and the fate of nucleomorphs.</title>
        <authorList>
            <consortium name="DOE Joint Genome Institute"/>
            <person name="Curtis B.A."/>
            <person name="Tanifuji G."/>
            <person name="Burki F."/>
            <person name="Gruber A."/>
            <person name="Irimia M."/>
            <person name="Maruyama S."/>
            <person name="Arias M.C."/>
            <person name="Ball S.G."/>
            <person name="Gile G.H."/>
            <person name="Hirakawa Y."/>
            <person name="Hopkins J.F."/>
            <person name="Kuo A."/>
            <person name="Rensing S.A."/>
            <person name="Schmutz J."/>
            <person name="Symeonidi A."/>
            <person name="Elias M."/>
            <person name="Eveleigh R.J."/>
            <person name="Herman E.K."/>
            <person name="Klute M.J."/>
            <person name="Nakayama T."/>
            <person name="Obornik M."/>
            <person name="Reyes-Prieto A."/>
            <person name="Armbrust E.V."/>
            <person name="Aves S.J."/>
            <person name="Beiko R.G."/>
            <person name="Coutinho P."/>
            <person name="Dacks J.B."/>
            <person name="Durnford D.G."/>
            <person name="Fast N.M."/>
            <person name="Green B.R."/>
            <person name="Grisdale C.J."/>
            <person name="Hempel F."/>
            <person name="Henrissat B."/>
            <person name="Hoppner M.P."/>
            <person name="Ishida K."/>
            <person name="Kim E."/>
            <person name="Koreny L."/>
            <person name="Kroth P.G."/>
            <person name="Liu Y."/>
            <person name="Malik S.B."/>
            <person name="Maier U.G."/>
            <person name="McRose D."/>
            <person name="Mock T."/>
            <person name="Neilson J.A."/>
            <person name="Onodera N.T."/>
            <person name="Poole A.M."/>
            <person name="Pritham E.J."/>
            <person name="Richards T.A."/>
            <person name="Rocap G."/>
            <person name="Roy S.W."/>
            <person name="Sarai C."/>
            <person name="Schaack S."/>
            <person name="Shirato S."/>
            <person name="Slamovits C.H."/>
            <person name="Spencer D.F."/>
            <person name="Suzuki S."/>
            <person name="Worden A.Z."/>
            <person name="Zauner S."/>
            <person name="Barry K."/>
            <person name="Bell C."/>
            <person name="Bharti A.K."/>
            <person name="Crow J.A."/>
            <person name="Grimwood J."/>
            <person name="Kramer R."/>
            <person name="Lindquist E."/>
            <person name="Lucas S."/>
            <person name="Salamov A."/>
            <person name="McFadden G.I."/>
            <person name="Lane C.E."/>
            <person name="Keeling P.J."/>
            <person name="Gray M.W."/>
            <person name="Grigoriev I.V."/>
            <person name="Archibald J.M."/>
        </authorList>
    </citation>
    <scope>NUCLEOTIDE SEQUENCE</scope>
    <source>
        <strain evidence="4 6">CCMP2712</strain>
    </source>
</reference>